<dbReference type="AlphaFoldDB" id="A0AAD9QAA8"/>
<sequence length="104" mass="12477">MMRGQGSFHDLEEMLKSLRDYRDATTDERVSKERRKESLTNTEEVKRRDVKSQDIPVVKIRHCDELRFEDLLMEILLRQQLHTEKEYTFNGLNFMVSVLDDTEL</sequence>
<comment type="caution">
    <text evidence="2">The sequence shown here is derived from an EMBL/GenBank/DDBJ whole genome shotgun (WGS) entry which is preliminary data.</text>
</comment>
<feature type="region of interest" description="Disordered" evidence="1">
    <location>
        <begin position="22"/>
        <end position="50"/>
    </location>
</feature>
<evidence type="ECO:0000313" key="2">
    <source>
        <dbReference type="EMBL" id="KAK2557639.1"/>
    </source>
</evidence>
<keyword evidence="3" id="KW-1185">Reference proteome</keyword>
<reference evidence="2" key="1">
    <citation type="journal article" date="2023" name="G3 (Bethesda)">
        <title>Whole genome assembly and annotation of the endangered Caribbean coral Acropora cervicornis.</title>
        <authorList>
            <person name="Selwyn J.D."/>
            <person name="Vollmer S.V."/>
        </authorList>
    </citation>
    <scope>NUCLEOTIDE SEQUENCE</scope>
    <source>
        <strain evidence="2">K2</strain>
    </source>
</reference>
<protein>
    <submittedName>
        <fullName evidence="2">Uncharacterized protein</fullName>
    </submittedName>
</protein>
<dbReference type="Proteomes" id="UP001249851">
    <property type="component" value="Unassembled WGS sequence"/>
</dbReference>
<dbReference type="EMBL" id="JARQWQ010000048">
    <property type="protein sequence ID" value="KAK2557639.1"/>
    <property type="molecule type" value="Genomic_DNA"/>
</dbReference>
<reference evidence="2" key="2">
    <citation type="journal article" date="2023" name="Science">
        <title>Genomic signatures of disease resistance in endangered staghorn corals.</title>
        <authorList>
            <person name="Vollmer S.V."/>
            <person name="Selwyn J.D."/>
            <person name="Despard B.A."/>
            <person name="Roesel C.L."/>
        </authorList>
    </citation>
    <scope>NUCLEOTIDE SEQUENCE</scope>
    <source>
        <strain evidence="2">K2</strain>
    </source>
</reference>
<evidence type="ECO:0000313" key="3">
    <source>
        <dbReference type="Proteomes" id="UP001249851"/>
    </source>
</evidence>
<proteinExistence type="predicted"/>
<gene>
    <name evidence="2" type="ORF">P5673_019996</name>
</gene>
<name>A0AAD9QAA8_ACRCE</name>
<evidence type="ECO:0000256" key="1">
    <source>
        <dbReference type="SAM" id="MobiDB-lite"/>
    </source>
</evidence>
<accession>A0AAD9QAA8</accession>
<organism evidence="2 3">
    <name type="scientific">Acropora cervicornis</name>
    <name type="common">Staghorn coral</name>
    <dbReference type="NCBI Taxonomy" id="6130"/>
    <lineage>
        <taxon>Eukaryota</taxon>
        <taxon>Metazoa</taxon>
        <taxon>Cnidaria</taxon>
        <taxon>Anthozoa</taxon>
        <taxon>Hexacorallia</taxon>
        <taxon>Scleractinia</taxon>
        <taxon>Astrocoeniina</taxon>
        <taxon>Acroporidae</taxon>
        <taxon>Acropora</taxon>
    </lineage>
</organism>